<accession>A0AAJ2BMB5</accession>
<gene>
    <name evidence="2" type="ORF">QE440_002853</name>
</gene>
<keyword evidence="1" id="KW-0472">Membrane</keyword>
<evidence type="ECO:0000313" key="3">
    <source>
        <dbReference type="Proteomes" id="UP001268036"/>
    </source>
</evidence>
<evidence type="ECO:0000256" key="1">
    <source>
        <dbReference type="SAM" id="Phobius"/>
    </source>
</evidence>
<feature type="transmembrane region" description="Helical" evidence="1">
    <location>
        <begin position="136"/>
        <end position="154"/>
    </location>
</feature>
<dbReference type="Proteomes" id="UP001268036">
    <property type="component" value="Unassembled WGS sequence"/>
</dbReference>
<feature type="transmembrane region" description="Helical" evidence="1">
    <location>
        <begin position="160"/>
        <end position="182"/>
    </location>
</feature>
<keyword evidence="1" id="KW-0812">Transmembrane</keyword>
<dbReference type="RefSeq" id="WP_309759390.1">
    <property type="nucleotide sequence ID" value="NZ_JAVJAF010000001.1"/>
</dbReference>
<evidence type="ECO:0000313" key="2">
    <source>
        <dbReference type="EMBL" id="MDR6235112.1"/>
    </source>
</evidence>
<dbReference type="EMBL" id="JAVJAF010000001">
    <property type="protein sequence ID" value="MDR6235112.1"/>
    <property type="molecule type" value="Genomic_DNA"/>
</dbReference>
<proteinExistence type="predicted"/>
<name>A0AAJ2BMB5_9PSED</name>
<organism evidence="2 3">
    <name type="scientific">Pseudomonas oryzihabitans</name>
    <dbReference type="NCBI Taxonomy" id="47885"/>
    <lineage>
        <taxon>Bacteria</taxon>
        <taxon>Pseudomonadati</taxon>
        <taxon>Pseudomonadota</taxon>
        <taxon>Gammaproteobacteria</taxon>
        <taxon>Pseudomonadales</taxon>
        <taxon>Pseudomonadaceae</taxon>
        <taxon>Pseudomonas</taxon>
    </lineage>
</organism>
<feature type="transmembrane region" description="Helical" evidence="1">
    <location>
        <begin position="94"/>
        <end position="115"/>
    </location>
</feature>
<dbReference type="AlphaFoldDB" id="A0AAJ2BMB5"/>
<reference evidence="2" key="1">
    <citation type="submission" date="2023-08" db="EMBL/GenBank/DDBJ databases">
        <title>Functional and genomic diversity of the sorghum phyllosphere microbiome.</title>
        <authorList>
            <person name="Shade A."/>
        </authorList>
    </citation>
    <scope>NUCLEOTIDE SEQUENCE</scope>
    <source>
        <strain evidence="2">SORGH_AS_0201</strain>
    </source>
</reference>
<keyword evidence="1" id="KW-1133">Transmembrane helix</keyword>
<comment type="caution">
    <text evidence="2">The sequence shown here is derived from an EMBL/GenBank/DDBJ whole genome shotgun (WGS) entry which is preliminary data.</text>
</comment>
<sequence>MSALPSRSPLGLAAGALLLLLGLAYPFAVYFGLQHLSPRLFAAGLGALWGLRLLQPGLDGLQRSTALVALGFCLLLALNDAAVLLRWYPVLLSLFLLALFGLSLLRGQPVIERLARLREPELPPRAVRYTRRVTQVWCLFFLLNAATAAALALWAPLAWWTLYTGVIAYGLMGLLFAGEWLIRQRVRRQP</sequence>
<protein>
    <submittedName>
        <fullName evidence="2">Membrane protein</fullName>
    </submittedName>
</protein>